<evidence type="ECO:0000259" key="13">
    <source>
        <dbReference type="PROSITE" id="PS50195"/>
    </source>
</evidence>
<dbReference type="FunFam" id="2.60.200.20:FF:000005">
    <property type="entry name" value="Kinesin family member 16B"/>
    <property type="match status" value="1"/>
</dbReference>
<dbReference type="InterPro" id="IPR036961">
    <property type="entry name" value="Kinesin_motor_dom_sf"/>
</dbReference>
<dbReference type="PROSITE" id="PS50067">
    <property type="entry name" value="KINESIN_MOTOR_2"/>
    <property type="match status" value="1"/>
</dbReference>
<keyword evidence="5 9" id="KW-0067">ATP-binding</keyword>
<dbReference type="GO" id="GO:0007018">
    <property type="term" value="P:microtubule-based movement"/>
    <property type="evidence" value="ECO:0007669"/>
    <property type="project" value="InterPro"/>
</dbReference>
<feature type="compositionally biased region" description="Basic and acidic residues" evidence="11">
    <location>
        <begin position="133"/>
        <end position="143"/>
    </location>
</feature>
<dbReference type="Pfam" id="PF00225">
    <property type="entry name" value="Kinesin"/>
    <property type="match status" value="1"/>
</dbReference>
<dbReference type="Gene3D" id="2.60.200.20">
    <property type="match status" value="1"/>
</dbReference>
<evidence type="ECO:0000313" key="15">
    <source>
        <dbReference type="Proteomes" id="UP000078540"/>
    </source>
</evidence>
<keyword evidence="8" id="KW-0206">Cytoskeleton</keyword>
<feature type="region of interest" description="Disordered" evidence="11">
    <location>
        <begin position="44"/>
        <end position="91"/>
    </location>
</feature>
<dbReference type="EMBL" id="KQ976431">
    <property type="protein sequence ID" value="KYM87619.1"/>
    <property type="molecule type" value="Genomic_DNA"/>
</dbReference>
<comment type="subcellular location">
    <subcellularLocation>
        <location evidence="1">Cytoplasm</location>
        <location evidence="1">Cytoskeleton</location>
    </subcellularLocation>
</comment>
<dbReference type="GO" id="GO:0035091">
    <property type="term" value="F:phosphatidylinositol binding"/>
    <property type="evidence" value="ECO:0007669"/>
    <property type="project" value="InterPro"/>
</dbReference>
<keyword evidence="4 9" id="KW-0547">Nucleotide-binding</keyword>
<dbReference type="SUPFAM" id="SSF49879">
    <property type="entry name" value="SMAD/FHA domain"/>
    <property type="match status" value="1"/>
</dbReference>
<dbReference type="PRINTS" id="PR00380">
    <property type="entry name" value="KINESINHEAVY"/>
</dbReference>
<dbReference type="Gene3D" id="3.30.1520.10">
    <property type="entry name" value="Phox-like domain"/>
    <property type="match status" value="1"/>
</dbReference>
<dbReference type="Pfam" id="PF00787">
    <property type="entry name" value="PX"/>
    <property type="match status" value="1"/>
</dbReference>
<dbReference type="InterPro" id="IPR027417">
    <property type="entry name" value="P-loop_NTPase"/>
</dbReference>
<dbReference type="PROSITE" id="PS00411">
    <property type="entry name" value="KINESIN_MOTOR_1"/>
    <property type="match status" value="1"/>
</dbReference>
<evidence type="ECO:0000256" key="5">
    <source>
        <dbReference type="ARBA" id="ARBA00022840"/>
    </source>
</evidence>
<evidence type="ECO:0000256" key="4">
    <source>
        <dbReference type="ARBA" id="ARBA00022741"/>
    </source>
</evidence>
<feature type="coiled-coil region" evidence="10">
    <location>
        <begin position="728"/>
        <end position="812"/>
    </location>
</feature>
<evidence type="ECO:0000256" key="2">
    <source>
        <dbReference type="ARBA" id="ARBA00022490"/>
    </source>
</evidence>
<dbReference type="CDD" id="cd22708">
    <property type="entry name" value="FHA_KIF16"/>
    <property type="match status" value="1"/>
</dbReference>
<keyword evidence="2" id="KW-0963">Cytoplasm</keyword>
<sequence length="1445" mass="163458">MHHPVTTHPFCTHPLPEVDDVRLRGGVATATRNYARYCVHTGHIRGGGDRHVPRTSTGDCGEGRTKEKEAVIGAQRREEGKEGGSEEEEKNSPCDAKCFVIMMMRVAFLASPKFRTSYPPPRRAATNPRRARLKEQADGEGVQRRIPAGDASTREVAMNEKLIVQMNGKRTRIFNTKTPDSCRDIDRGKYKDFTFDHSYWSFDSNDENYASQEEVFYDLGTDVIESAFEGYNACVFAYGQTGSGKTFTMMGTPESQGLIPRICKTLFARMAAGKESGASYRTEVSFLEIYNERVRDLLRLDQSQSHSLRVREHPTGGPYVQDLSCHLVYDYSDIQECMVRGNTHRTTASTKMNDVSSRSHAIFTITFVQAGLSEGNMPSETVSKVHLVDLAGSERANATGATGQRLKEGAHINKSLVTLGTVISTLSELSSASGDASATKRNTFIPYRDSVLTWLLKDSLGGNSKTIMIATISPAECNYNDTLSTLRYANRAKNIINKPTINEDANVKLIRELRAEIEKLNVEKPPQVLLAQIQEKQEQEKVLTEEWTEKWRETQQILQEQKALGLRKSGVGVVLDSEMPHLVGIDDDLLSTGVTLYHLKEGKTLVGTEEAPVVQDIVLTGADVESEHCVVELDSGVATLHPLSSHCWINTAQVDKPTRLSQGCIILLGRNNMFRYNDPAEAAKLRKEGGSGNGNLQSTVVNLSRLSLLSWSVSDLHASCSSDNLLNSSEDLRAVEELEQQKAALLKEKEDFKREQEEREERWAARREALEGAQRELEREWGAQWKEWADAIAVLESRQRELRARRHILEQERRDEMTQSKHRQLQELVNNQGRAQIYQQQWEKRVSEAECAFQTDNGAGSDDSLPESWSSLNDEKCIESVRELVNHHKKELVALENELQSKVKSLNEHQSKVDKMEEELMEIAKKQKQIFRAELGGEGVTEKKLLLAKRTQEQLEEIERRKHSLSLDLKRTTPAFLNDGCSSNDCDEAFSCNSTSFHEVNNRKHQIASDLNLLAQSIPSSDTVETFHTAAADSPELRIAFEDVDTTCINLMKDKSAIEDRDDSSSEVDTKSTINANRAASMELVRDEEGKVQPPTVSIPENMLQDTLESPIQQNPAMKRLNQRIARQRMMVMRCLDAGTPSKEDLNRQIMILQDLQRQQIELEVSLLEDERKNHSTRRLQCDDDDDHSDRLVINEIEDYVQNEPNAYCSVVEPTNNSSATLLTVAQTRSQLFRNNRPNTNDQETLSESLASKRSSSRGYSTVYLTVNQFLPSHLKSQNRGDRLSSPYSLTITRSLPSLIANNNDCVINMIVSVPSYVIRGAGASSHYEYEVRVVAQDDNWTLLRRYRRFRELYISMRQKYGSKVAAIRFPPRQVFPKYEVVARQRRKRLEEYLRRLIQVCSELPHCESLYKYNGNLSNINKQSLLEFSSFFRRGMFESGKYGTS</sequence>
<dbReference type="GO" id="GO:0005856">
    <property type="term" value="C:cytoskeleton"/>
    <property type="evidence" value="ECO:0007669"/>
    <property type="project" value="UniProtKB-SubCell"/>
</dbReference>
<keyword evidence="7 9" id="KW-0505">Motor protein</keyword>
<evidence type="ECO:0000256" key="3">
    <source>
        <dbReference type="ARBA" id="ARBA00022553"/>
    </source>
</evidence>
<reference evidence="14 15" key="1">
    <citation type="submission" date="2015-09" db="EMBL/GenBank/DDBJ databases">
        <title>Atta colombica WGS genome.</title>
        <authorList>
            <person name="Nygaard S."/>
            <person name="Hu H."/>
            <person name="Boomsma J."/>
            <person name="Zhang G."/>
        </authorList>
    </citation>
    <scope>NUCLEOTIDE SEQUENCE [LARGE SCALE GENOMIC DNA]</scope>
    <source>
        <strain evidence="14">Treedump-2</strain>
        <tissue evidence="14">Whole body</tissue>
    </source>
</reference>
<dbReference type="GO" id="GO:0005737">
    <property type="term" value="C:cytoplasm"/>
    <property type="evidence" value="ECO:0007669"/>
    <property type="project" value="UniProtKB-ARBA"/>
</dbReference>
<feature type="compositionally biased region" description="Basic and acidic residues" evidence="11">
    <location>
        <begin position="61"/>
        <end position="84"/>
    </location>
</feature>
<dbReference type="GO" id="GO:0005524">
    <property type="term" value="F:ATP binding"/>
    <property type="evidence" value="ECO:0007669"/>
    <property type="project" value="UniProtKB-UniRule"/>
</dbReference>
<dbReference type="InterPro" id="IPR036871">
    <property type="entry name" value="PX_dom_sf"/>
</dbReference>
<dbReference type="Pfam" id="PF00498">
    <property type="entry name" value="FHA"/>
    <property type="match status" value="1"/>
</dbReference>
<feature type="region of interest" description="Disordered" evidence="11">
    <location>
        <begin position="118"/>
        <end position="143"/>
    </location>
</feature>
<dbReference type="SMART" id="SM00129">
    <property type="entry name" value="KISc"/>
    <property type="match status" value="1"/>
</dbReference>
<dbReference type="InterPro" id="IPR001752">
    <property type="entry name" value="Kinesin_motor_dom"/>
</dbReference>
<feature type="compositionally biased region" description="Polar residues" evidence="11">
    <location>
        <begin position="1232"/>
        <end position="1246"/>
    </location>
</feature>
<dbReference type="InterPro" id="IPR000253">
    <property type="entry name" value="FHA_dom"/>
</dbReference>
<dbReference type="Proteomes" id="UP000078540">
    <property type="component" value="Unassembled WGS sequence"/>
</dbReference>
<feature type="domain" description="PX" evidence="13">
    <location>
        <begin position="1308"/>
        <end position="1421"/>
    </location>
</feature>
<dbReference type="PANTHER" id="PTHR47117">
    <property type="entry name" value="STAR-RELATED LIPID TRANSFER PROTEIN 9"/>
    <property type="match status" value="1"/>
</dbReference>
<dbReference type="Gene3D" id="3.40.850.10">
    <property type="entry name" value="Kinesin motor domain"/>
    <property type="match status" value="1"/>
</dbReference>
<keyword evidence="15" id="KW-1185">Reference proteome</keyword>
<evidence type="ECO:0000256" key="11">
    <source>
        <dbReference type="SAM" id="MobiDB-lite"/>
    </source>
</evidence>
<dbReference type="PANTHER" id="PTHR47117:SF6">
    <property type="entry name" value="KINESIN-LIKE PROTEIN KIF16B"/>
    <property type="match status" value="1"/>
</dbReference>
<dbReference type="FunFam" id="3.40.850.10:FF:000021">
    <property type="entry name" value="kinesin-like protein KIF16B isoform X1"/>
    <property type="match status" value="1"/>
</dbReference>
<dbReference type="GO" id="GO:0008017">
    <property type="term" value="F:microtubule binding"/>
    <property type="evidence" value="ECO:0007669"/>
    <property type="project" value="InterPro"/>
</dbReference>
<evidence type="ECO:0008006" key="16">
    <source>
        <dbReference type="Google" id="ProtNLM"/>
    </source>
</evidence>
<gene>
    <name evidence="14" type="ORF">ALC53_03315</name>
</gene>
<keyword evidence="3" id="KW-0597">Phosphoprotein</keyword>
<dbReference type="GO" id="GO:0003777">
    <property type="term" value="F:microtubule motor activity"/>
    <property type="evidence" value="ECO:0007669"/>
    <property type="project" value="InterPro"/>
</dbReference>
<evidence type="ECO:0000256" key="7">
    <source>
        <dbReference type="ARBA" id="ARBA00023175"/>
    </source>
</evidence>
<protein>
    <recommendedName>
        <fullName evidence="16">Kinesin-like protein KIF16B</fullName>
    </recommendedName>
</protein>
<dbReference type="SUPFAM" id="SSF52540">
    <property type="entry name" value="P-loop containing nucleoside triphosphate hydrolases"/>
    <property type="match status" value="1"/>
</dbReference>
<organism evidence="14 15">
    <name type="scientific">Atta colombica</name>
    <dbReference type="NCBI Taxonomy" id="520822"/>
    <lineage>
        <taxon>Eukaryota</taxon>
        <taxon>Metazoa</taxon>
        <taxon>Ecdysozoa</taxon>
        <taxon>Arthropoda</taxon>
        <taxon>Hexapoda</taxon>
        <taxon>Insecta</taxon>
        <taxon>Pterygota</taxon>
        <taxon>Neoptera</taxon>
        <taxon>Endopterygota</taxon>
        <taxon>Hymenoptera</taxon>
        <taxon>Apocrita</taxon>
        <taxon>Aculeata</taxon>
        <taxon>Formicoidea</taxon>
        <taxon>Formicidae</taxon>
        <taxon>Myrmicinae</taxon>
        <taxon>Atta</taxon>
    </lineage>
</organism>
<dbReference type="SUPFAM" id="SSF64268">
    <property type="entry name" value="PX domain"/>
    <property type="match status" value="1"/>
</dbReference>
<evidence type="ECO:0000256" key="10">
    <source>
        <dbReference type="SAM" id="Coils"/>
    </source>
</evidence>
<dbReference type="SMART" id="SM00312">
    <property type="entry name" value="PX"/>
    <property type="match status" value="1"/>
</dbReference>
<name>A0A151I5Y6_9HYME</name>
<feature type="region of interest" description="Disordered" evidence="11">
    <location>
        <begin position="1232"/>
        <end position="1253"/>
    </location>
</feature>
<accession>A0A151I5Y6</accession>
<evidence type="ECO:0000313" key="14">
    <source>
        <dbReference type="EMBL" id="KYM87619.1"/>
    </source>
</evidence>
<dbReference type="STRING" id="520822.A0A151I5Y6"/>
<feature type="binding site" evidence="9">
    <location>
        <begin position="239"/>
        <end position="246"/>
    </location>
    <ligand>
        <name>ATP</name>
        <dbReference type="ChEBI" id="CHEBI:30616"/>
    </ligand>
</feature>
<dbReference type="InterPro" id="IPR019821">
    <property type="entry name" value="Kinesin_motor_CS"/>
</dbReference>
<evidence type="ECO:0000256" key="8">
    <source>
        <dbReference type="ARBA" id="ARBA00023212"/>
    </source>
</evidence>
<evidence type="ECO:0000256" key="9">
    <source>
        <dbReference type="PROSITE-ProRule" id="PRU00283"/>
    </source>
</evidence>
<dbReference type="PROSITE" id="PS50195">
    <property type="entry name" value="PX"/>
    <property type="match status" value="1"/>
</dbReference>
<keyword evidence="6 10" id="KW-0175">Coiled coil</keyword>
<feature type="coiled-coil region" evidence="10">
    <location>
        <begin position="878"/>
        <end position="968"/>
    </location>
</feature>
<dbReference type="InterPro" id="IPR008984">
    <property type="entry name" value="SMAD_FHA_dom_sf"/>
</dbReference>
<dbReference type="InterPro" id="IPR001683">
    <property type="entry name" value="PX_dom"/>
</dbReference>
<proteinExistence type="inferred from homology"/>
<evidence type="ECO:0000259" key="12">
    <source>
        <dbReference type="PROSITE" id="PS50067"/>
    </source>
</evidence>
<evidence type="ECO:0000256" key="6">
    <source>
        <dbReference type="ARBA" id="ARBA00023054"/>
    </source>
</evidence>
<comment type="similarity">
    <text evidence="9">Belongs to the TRAFAC class myosin-kinesin ATPase superfamily. Kinesin family.</text>
</comment>
<feature type="domain" description="Kinesin motor" evidence="12">
    <location>
        <begin position="141"/>
        <end position="495"/>
    </location>
</feature>
<evidence type="ECO:0000256" key="1">
    <source>
        <dbReference type="ARBA" id="ARBA00004245"/>
    </source>
</evidence>